<evidence type="ECO:0000313" key="2">
    <source>
        <dbReference type="Proteomes" id="UP001369082"/>
    </source>
</evidence>
<sequence length="59" mass="6754">MFSIFKKDPTKKLKKQLALKLESAMQAQRNGDIKTYSTLSYEADEIDKKITEIENNTAS</sequence>
<dbReference type="NCBIfam" id="NF033487">
    <property type="entry name" value="Lacal_2735_fam"/>
    <property type="match status" value="1"/>
</dbReference>
<evidence type="ECO:0000313" key="1">
    <source>
        <dbReference type="EMBL" id="MEL0628323.1"/>
    </source>
</evidence>
<comment type="caution">
    <text evidence="1">The sequence shown here is derived from an EMBL/GenBank/DDBJ whole genome shotgun (WGS) entry which is preliminary data.</text>
</comment>
<reference evidence="1 2" key="1">
    <citation type="submission" date="2024-02" db="EMBL/GenBank/DDBJ databases">
        <title>Bacteria isolated from the canopy kelp, Nereocystis luetkeana.</title>
        <authorList>
            <person name="Pfister C.A."/>
            <person name="Younker I.T."/>
            <person name="Light S.H."/>
        </authorList>
    </citation>
    <scope>NUCLEOTIDE SEQUENCE [LARGE SCALE GENOMIC DNA]</scope>
    <source>
        <strain evidence="1 2">TI.1.05</strain>
    </source>
</reference>
<dbReference type="EMBL" id="JBAKAZ010000004">
    <property type="protein sequence ID" value="MEL0628323.1"/>
    <property type="molecule type" value="Genomic_DNA"/>
</dbReference>
<dbReference type="Pfam" id="PF20027">
    <property type="entry name" value="DUF6435"/>
    <property type="match status" value="1"/>
</dbReference>
<keyword evidence="2" id="KW-1185">Reference proteome</keyword>
<dbReference type="InterPro" id="IPR045493">
    <property type="entry name" value="DUF6435"/>
</dbReference>
<name>A0ABU9GM07_9GAMM</name>
<dbReference type="Proteomes" id="UP001369082">
    <property type="component" value="Unassembled WGS sequence"/>
</dbReference>
<proteinExistence type="predicted"/>
<gene>
    <name evidence="1" type="ORF">V6256_01765</name>
</gene>
<dbReference type="RefSeq" id="WP_341596272.1">
    <property type="nucleotide sequence ID" value="NZ_JBAKAZ010000004.1"/>
</dbReference>
<accession>A0ABU9GM07</accession>
<organism evidence="1 2">
    <name type="scientific">Psychromonas aquatilis</name>
    <dbReference type="NCBI Taxonomy" id="2005072"/>
    <lineage>
        <taxon>Bacteria</taxon>
        <taxon>Pseudomonadati</taxon>
        <taxon>Pseudomonadota</taxon>
        <taxon>Gammaproteobacteria</taxon>
        <taxon>Alteromonadales</taxon>
        <taxon>Psychromonadaceae</taxon>
        <taxon>Psychromonas</taxon>
    </lineage>
</organism>
<protein>
    <submittedName>
        <fullName evidence="1">DUF6435 family protein</fullName>
    </submittedName>
</protein>